<dbReference type="Proteomes" id="UP000237640">
    <property type="component" value="Unassembled WGS sequence"/>
</dbReference>
<keyword evidence="2" id="KW-1185">Reference proteome</keyword>
<proteinExistence type="predicted"/>
<sequence length="158" mass="18620">MTNIPSILGCFASGPSVYYDDSQVIKDLAELKGEEFRKYVWGENGIFHSLKILRHKDYGNDLELILFQFYINPIPYLRKNLKEVEPFRKKEKSIGVPIIVDDENFFDKNEEDRYIFLMKSIGDKMDLIEEMVSRKKLDTNISLLRSDLEKIKDKILDF</sequence>
<dbReference type="EMBL" id="PVYX01000001">
    <property type="protein sequence ID" value="PRX57195.1"/>
    <property type="molecule type" value="Genomic_DNA"/>
</dbReference>
<gene>
    <name evidence="1" type="ORF">CLV81_1198</name>
</gene>
<dbReference type="RefSeq" id="WP_106144104.1">
    <property type="nucleotide sequence ID" value="NZ_PVYX01000001.1"/>
</dbReference>
<comment type="caution">
    <text evidence="1">The sequence shown here is derived from an EMBL/GenBank/DDBJ whole genome shotgun (WGS) entry which is preliminary data.</text>
</comment>
<organism evidence="1 2">
    <name type="scientific">Flagellimonas meridianipacifica</name>
    <dbReference type="NCBI Taxonomy" id="1080225"/>
    <lineage>
        <taxon>Bacteria</taxon>
        <taxon>Pseudomonadati</taxon>
        <taxon>Bacteroidota</taxon>
        <taxon>Flavobacteriia</taxon>
        <taxon>Flavobacteriales</taxon>
        <taxon>Flavobacteriaceae</taxon>
        <taxon>Flagellimonas</taxon>
    </lineage>
</organism>
<reference evidence="1 2" key="1">
    <citation type="submission" date="2018-03" db="EMBL/GenBank/DDBJ databases">
        <title>Genomic Encyclopedia of Archaeal and Bacterial Type Strains, Phase II (KMG-II): from individual species to whole genera.</title>
        <authorList>
            <person name="Goeker M."/>
        </authorList>
    </citation>
    <scope>NUCLEOTIDE SEQUENCE [LARGE SCALE GENOMIC DNA]</scope>
    <source>
        <strain evidence="1 2">DSM 25027</strain>
    </source>
</reference>
<dbReference type="OrthoDB" id="1442321at2"/>
<evidence type="ECO:0000313" key="1">
    <source>
        <dbReference type="EMBL" id="PRX57195.1"/>
    </source>
</evidence>
<name>A0A2T0MI33_9FLAO</name>
<protein>
    <submittedName>
        <fullName evidence="1">Uncharacterized protein</fullName>
    </submittedName>
</protein>
<evidence type="ECO:0000313" key="2">
    <source>
        <dbReference type="Proteomes" id="UP000237640"/>
    </source>
</evidence>
<accession>A0A2T0MI33</accession>
<dbReference type="AlphaFoldDB" id="A0A2T0MI33"/>